<dbReference type="VEuPathDB" id="FungiDB:ASPCADRAFT_403659"/>
<dbReference type="GO" id="GO:0008840">
    <property type="term" value="F:4-hydroxy-tetrahydrodipicolinate synthase activity"/>
    <property type="evidence" value="ECO:0007669"/>
    <property type="project" value="TreeGrafter"/>
</dbReference>
<sequence>MSAQFTPPPSGVLVPVPTFFNDDQSIDLETQAVHAVYLAKSGIKGVVLMGSTGEGIRIHPSERRAVIEAVRKAVDAAGFENYPVIVGTCEHTVQGTVEQLTEAKEAGAQWGQCLVPCYNADVHNEDGIVNWFYDVADKSPLPIVVYNYPGVSNGLVVQPSTLAKLSQHPKIVGCKLSHGNVALVTQVTLNPAVDMKNFHVYTGLGSILVPLLSIGASGCVDGTAGWFPKSLVRLYDLALKSTVSQLSPEELELRKKLSYGIAAQHEIVVKFGVPGIKEATSRVRGFGKVGSLRLLRKGGIDGGDAGWATWSPIMQAMEDIEKTL</sequence>
<protein>
    <recommendedName>
        <fullName evidence="5">Dihydrodipicolinate synthase</fullName>
    </recommendedName>
</protein>
<organism evidence="3 4">
    <name type="scientific">Aspergillus carbonarius (strain ITEM 5010)</name>
    <dbReference type="NCBI Taxonomy" id="602072"/>
    <lineage>
        <taxon>Eukaryota</taxon>
        <taxon>Fungi</taxon>
        <taxon>Dikarya</taxon>
        <taxon>Ascomycota</taxon>
        <taxon>Pezizomycotina</taxon>
        <taxon>Eurotiomycetes</taxon>
        <taxon>Eurotiomycetidae</taxon>
        <taxon>Eurotiales</taxon>
        <taxon>Aspergillaceae</taxon>
        <taxon>Aspergillus</taxon>
        <taxon>Aspergillus subgen. Circumdati</taxon>
    </lineage>
</organism>
<dbReference type="PRINTS" id="PR00146">
    <property type="entry name" value="DHPICSNTHASE"/>
</dbReference>
<evidence type="ECO:0000313" key="4">
    <source>
        <dbReference type="Proteomes" id="UP000188318"/>
    </source>
</evidence>
<dbReference type="Pfam" id="PF00701">
    <property type="entry name" value="DHDPS"/>
    <property type="match status" value="1"/>
</dbReference>
<gene>
    <name evidence="3" type="ORF">ASPCADRAFT_403659</name>
</gene>
<accession>A0A1R3RTL1</accession>
<proteinExistence type="predicted"/>
<dbReference type="SUPFAM" id="SSF51569">
    <property type="entry name" value="Aldolase"/>
    <property type="match status" value="1"/>
</dbReference>
<dbReference type="InterPro" id="IPR020624">
    <property type="entry name" value="Schiff_base-form_aldolases_CS"/>
</dbReference>
<keyword evidence="4" id="KW-1185">Reference proteome</keyword>
<dbReference type="EMBL" id="KV907496">
    <property type="protein sequence ID" value="OOF97802.1"/>
    <property type="molecule type" value="Genomic_DNA"/>
</dbReference>
<evidence type="ECO:0000256" key="2">
    <source>
        <dbReference type="ARBA" id="ARBA00023270"/>
    </source>
</evidence>
<keyword evidence="2" id="KW-0704">Schiff base</keyword>
<name>A0A1R3RTL1_ASPC5</name>
<evidence type="ECO:0000313" key="3">
    <source>
        <dbReference type="EMBL" id="OOF97802.1"/>
    </source>
</evidence>
<dbReference type="PANTHER" id="PTHR12128">
    <property type="entry name" value="DIHYDRODIPICOLINATE SYNTHASE"/>
    <property type="match status" value="1"/>
</dbReference>
<dbReference type="PROSITE" id="PS00665">
    <property type="entry name" value="DHDPS_1"/>
    <property type="match status" value="1"/>
</dbReference>
<dbReference type="CDD" id="cd00408">
    <property type="entry name" value="DHDPS-like"/>
    <property type="match status" value="1"/>
</dbReference>
<dbReference type="InterPro" id="IPR002220">
    <property type="entry name" value="DapA-like"/>
</dbReference>
<dbReference type="Proteomes" id="UP000188318">
    <property type="component" value="Unassembled WGS sequence"/>
</dbReference>
<dbReference type="InterPro" id="IPR013785">
    <property type="entry name" value="Aldolase_TIM"/>
</dbReference>
<dbReference type="OMA" id="QEGIIQW"/>
<keyword evidence="1" id="KW-0456">Lyase</keyword>
<evidence type="ECO:0000256" key="1">
    <source>
        <dbReference type="ARBA" id="ARBA00023239"/>
    </source>
</evidence>
<evidence type="ECO:0008006" key="5">
    <source>
        <dbReference type="Google" id="ProtNLM"/>
    </source>
</evidence>
<dbReference type="PANTHER" id="PTHR12128:SF68">
    <property type="entry name" value="DIHYDRODIPICOLINATE SYNTHETASE"/>
    <property type="match status" value="1"/>
</dbReference>
<dbReference type="SMART" id="SM01130">
    <property type="entry name" value="DHDPS"/>
    <property type="match status" value="1"/>
</dbReference>
<dbReference type="Gene3D" id="3.20.20.70">
    <property type="entry name" value="Aldolase class I"/>
    <property type="match status" value="1"/>
</dbReference>
<reference evidence="4" key="1">
    <citation type="journal article" date="2017" name="Genome Biol.">
        <title>Comparative genomics reveals high biological diversity and specific adaptations in the industrially and medically important fungal genus Aspergillus.</title>
        <authorList>
            <person name="de Vries R.P."/>
            <person name="Riley R."/>
            <person name="Wiebenga A."/>
            <person name="Aguilar-Osorio G."/>
            <person name="Amillis S."/>
            <person name="Uchima C.A."/>
            <person name="Anderluh G."/>
            <person name="Asadollahi M."/>
            <person name="Askin M."/>
            <person name="Barry K."/>
            <person name="Battaglia E."/>
            <person name="Bayram O."/>
            <person name="Benocci T."/>
            <person name="Braus-Stromeyer S.A."/>
            <person name="Caldana C."/>
            <person name="Canovas D."/>
            <person name="Cerqueira G.C."/>
            <person name="Chen F."/>
            <person name="Chen W."/>
            <person name="Choi C."/>
            <person name="Clum A."/>
            <person name="Dos Santos R.A."/>
            <person name="Damasio A.R."/>
            <person name="Diallinas G."/>
            <person name="Emri T."/>
            <person name="Fekete E."/>
            <person name="Flipphi M."/>
            <person name="Freyberg S."/>
            <person name="Gallo A."/>
            <person name="Gournas C."/>
            <person name="Habgood R."/>
            <person name="Hainaut M."/>
            <person name="Harispe M.L."/>
            <person name="Henrissat B."/>
            <person name="Hilden K.S."/>
            <person name="Hope R."/>
            <person name="Hossain A."/>
            <person name="Karabika E."/>
            <person name="Karaffa L."/>
            <person name="Karanyi Z."/>
            <person name="Krasevec N."/>
            <person name="Kuo A."/>
            <person name="Kusch H."/>
            <person name="LaButti K."/>
            <person name="Lagendijk E.L."/>
            <person name="Lapidus A."/>
            <person name="Levasseur A."/>
            <person name="Lindquist E."/>
            <person name="Lipzen A."/>
            <person name="Logrieco A.F."/>
            <person name="MacCabe A."/>
            <person name="Maekelae M.R."/>
            <person name="Malavazi I."/>
            <person name="Melin P."/>
            <person name="Meyer V."/>
            <person name="Mielnichuk N."/>
            <person name="Miskei M."/>
            <person name="Molnar A.P."/>
            <person name="Mule G."/>
            <person name="Ngan C.Y."/>
            <person name="Orejas M."/>
            <person name="Orosz E."/>
            <person name="Ouedraogo J.P."/>
            <person name="Overkamp K.M."/>
            <person name="Park H.-S."/>
            <person name="Perrone G."/>
            <person name="Piumi F."/>
            <person name="Punt P.J."/>
            <person name="Ram A.F."/>
            <person name="Ramon A."/>
            <person name="Rauscher S."/>
            <person name="Record E."/>
            <person name="Riano-Pachon D.M."/>
            <person name="Robert V."/>
            <person name="Roehrig J."/>
            <person name="Ruller R."/>
            <person name="Salamov A."/>
            <person name="Salih N.S."/>
            <person name="Samson R.A."/>
            <person name="Sandor E."/>
            <person name="Sanguinetti M."/>
            <person name="Schuetze T."/>
            <person name="Sepcic K."/>
            <person name="Shelest E."/>
            <person name="Sherlock G."/>
            <person name="Sophianopoulou V."/>
            <person name="Squina F.M."/>
            <person name="Sun H."/>
            <person name="Susca A."/>
            <person name="Todd R.B."/>
            <person name="Tsang A."/>
            <person name="Unkles S.E."/>
            <person name="van de Wiele N."/>
            <person name="van Rossen-Uffink D."/>
            <person name="Oliveira J.V."/>
            <person name="Vesth T.C."/>
            <person name="Visser J."/>
            <person name="Yu J.-H."/>
            <person name="Zhou M."/>
            <person name="Andersen M.R."/>
            <person name="Archer D.B."/>
            <person name="Baker S.E."/>
            <person name="Benoit I."/>
            <person name="Brakhage A.A."/>
            <person name="Braus G.H."/>
            <person name="Fischer R."/>
            <person name="Frisvad J.C."/>
            <person name="Goldman G.H."/>
            <person name="Houbraken J."/>
            <person name="Oakley B."/>
            <person name="Pocsi I."/>
            <person name="Scazzocchio C."/>
            <person name="Seiboth B."/>
            <person name="vanKuyk P.A."/>
            <person name="Wortman J."/>
            <person name="Dyer P.S."/>
            <person name="Grigoriev I.V."/>
        </authorList>
    </citation>
    <scope>NUCLEOTIDE SEQUENCE [LARGE SCALE GENOMIC DNA]</scope>
    <source>
        <strain evidence="4">ITEM 5010</strain>
    </source>
</reference>
<dbReference type="OrthoDB" id="191315at2759"/>
<dbReference type="STRING" id="602072.A0A1R3RTL1"/>
<dbReference type="AlphaFoldDB" id="A0A1R3RTL1"/>